<keyword evidence="1" id="KW-1133">Transmembrane helix</keyword>
<reference evidence="2 3" key="1">
    <citation type="journal article" date="2016" name="Nat. Commun.">
        <title>Thousands of microbial genomes shed light on interconnected biogeochemical processes in an aquifer system.</title>
        <authorList>
            <person name="Anantharaman K."/>
            <person name="Brown C.T."/>
            <person name="Hug L.A."/>
            <person name="Sharon I."/>
            <person name="Castelle C.J."/>
            <person name="Probst A.J."/>
            <person name="Thomas B.C."/>
            <person name="Singh A."/>
            <person name="Wilkins M.J."/>
            <person name="Karaoz U."/>
            <person name="Brodie E.L."/>
            <person name="Williams K.H."/>
            <person name="Hubbard S.S."/>
            <person name="Banfield J.F."/>
        </authorList>
    </citation>
    <scope>NUCLEOTIDE SEQUENCE [LARGE SCALE GENOMIC DNA]</scope>
</reference>
<evidence type="ECO:0000256" key="1">
    <source>
        <dbReference type="SAM" id="Phobius"/>
    </source>
</evidence>
<gene>
    <name evidence="2" type="ORF">A3B33_00860</name>
</gene>
<dbReference type="EMBL" id="MEWY01000011">
    <property type="protein sequence ID" value="OGC86882.1"/>
    <property type="molecule type" value="Genomic_DNA"/>
</dbReference>
<accession>A0A1F4XYV5</accession>
<dbReference type="AlphaFoldDB" id="A0A1F4XYV5"/>
<dbReference type="Proteomes" id="UP000176943">
    <property type="component" value="Unassembled WGS sequence"/>
</dbReference>
<organism evidence="2 3">
    <name type="scientific">Candidatus Adlerbacteria bacterium RIFCSPLOWO2_01_FULL_54_16</name>
    <dbReference type="NCBI Taxonomy" id="1797244"/>
    <lineage>
        <taxon>Bacteria</taxon>
        <taxon>Candidatus Adleribacteriota</taxon>
    </lineage>
</organism>
<name>A0A1F4XYV5_9BACT</name>
<comment type="caution">
    <text evidence="2">The sequence shown here is derived from an EMBL/GenBank/DDBJ whole genome shotgun (WGS) entry which is preliminary data.</text>
</comment>
<keyword evidence="1" id="KW-0472">Membrane</keyword>
<keyword evidence="1" id="KW-0812">Transmembrane</keyword>
<feature type="transmembrane region" description="Helical" evidence="1">
    <location>
        <begin position="100"/>
        <end position="119"/>
    </location>
</feature>
<evidence type="ECO:0000313" key="3">
    <source>
        <dbReference type="Proteomes" id="UP000176943"/>
    </source>
</evidence>
<proteinExistence type="predicted"/>
<feature type="transmembrane region" description="Helical" evidence="1">
    <location>
        <begin position="44"/>
        <end position="63"/>
    </location>
</feature>
<protein>
    <submittedName>
        <fullName evidence="2">Uncharacterized protein</fullName>
    </submittedName>
</protein>
<feature type="transmembrane region" description="Helical" evidence="1">
    <location>
        <begin position="69"/>
        <end position="88"/>
    </location>
</feature>
<evidence type="ECO:0000313" key="2">
    <source>
        <dbReference type="EMBL" id="OGC86882.1"/>
    </source>
</evidence>
<feature type="transmembrane region" description="Helical" evidence="1">
    <location>
        <begin position="12"/>
        <end position="32"/>
    </location>
</feature>
<sequence>MLNPFPELLVYSFFAPTMLRLAVGLLSFYVAYATWKNSGAETKLYIGWANIAANAILGGMFLIGYYTQWAALFALVFWIASFFVPTKYRALVTLSTGTRLLAIAILFSLLLSGAGALAYDLHL</sequence>